<dbReference type="Proteomes" id="UP001552299">
    <property type="component" value="Unassembled WGS sequence"/>
</dbReference>
<sequence>MENVFARSNSRGSSNRSFRYAEEGIPLRSLPSYSRLGSGIYKFSTVDDRAAGDRTVGDAEQRDFTREVMEVEEEDHRNRSEK</sequence>
<dbReference type="EMBL" id="JANQDX010000012">
    <property type="protein sequence ID" value="KAL0915652.1"/>
    <property type="molecule type" value="Genomic_DNA"/>
</dbReference>
<name>A0ABD0UZ93_DENTH</name>
<accession>A0ABD0UZ93</accession>
<gene>
    <name evidence="1" type="ORF">M5K25_016085</name>
</gene>
<organism evidence="1 2">
    <name type="scientific">Dendrobium thyrsiflorum</name>
    <name type="common">Pinecone-like raceme dendrobium</name>
    <name type="synonym">Orchid</name>
    <dbReference type="NCBI Taxonomy" id="117978"/>
    <lineage>
        <taxon>Eukaryota</taxon>
        <taxon>Viridiplantae</taxon>
        <taxon>Streptophyta</taxon>
        <taxon>Embryophyta</taxon>
        <taxon>Tracheophyta</taxon>
        <taxon>Spermatophyta</taxon>
        <taxon>Magnoliopsida</taxon>
        <taxon>Liliopsida</taxon>
        <taxon>Asparagales</taxon>
        <taxon>Orchidaceae</taxon>
        <taxon>Epidendroideae</taxon>
        <taxon>Malaxideae</taxon>
        <taxon>Dendrobiinae</taxon>
        <taxon>Dendrobium</taxon>
    </lineage>
</organism>
<keyword evidence="2" id="KW-1185">Reference proteome</keyword>
<evidence type="ECO:0000313" key="1">
    <source>
        <dbReference type="EMBL" id="KAL0915652.1"/>
    </source>
</evidence>
<evidence type="ECO:0000313" key="2">
    <source>
        <dbReference type="Proteomes" id="UP001552299"/>
    </source>
</evidence>
<dbReference type="AlphaFoldDB" id="A0ABD0UZ93"/>
<reference evidence="1 2" key="1">
    <citation type="journal article" date="2024" name="Plant Biotechnol. J.">
        <title>Dendrobium thyrsiflorum genome and its molecular insights into genes involved in important horticultural traits.</title>
        <authorList>
            <person name="Chen B."/>
            <person name="Wang J.Y."/>
            <person name="Zheng P.J."/>
            <person name="Li K.L."/>
            <person name="Liang Y.M."/>
            <person name="Chen X.F."/>
            <person name="Zhang C."/>
            <person name="Zhao X."/>
            <person name="He X."/>
            <person name="Zhang G.Q."/>
            <person name="Liu Z.J."/>
            <person name="Xu Q."/>
        </authorList>
    </citation>
    <scope>NUCLEOTIDE SEQUENCE [LARGE SCALE GENOMIC DNA]</scope>
    <source>
        <strain evidence="1">GZMU011</strain>
    </source>
</reference>
<protein>
    <submittedName>
        <fullName evidence="1">Uncharacterized protein</fullName>
    </submittedName>
</protein>
<proteinExistence type="predicted"/>
<comment type="caution">
    <text evidence="1">The sequence shown here is derived from an EMBL/GenBank/DDBJ whole genome shotgun (WGS) entry which is preliminary data.</text>
</comment>